<evidence type="ECO:0000256" key="1">
    <source>
        <dbReference type="SAM" id="SignalP"/>
    </source>
</evidence>
<feature type="chain" id="PRO_5035934099" description="Interleukin 4/13A" evidence="1">
    <location>
        <begin position="18"/>
        <end position="123"/>
    </location>
</feature>
<proteinExistence type="predicted"/>
<evidence type="ECO:0000313" key="2">
    <source>
        <dbReference type="EMBL" id="KAI1898370.1"/>
    </source>
</evidence>
<accession>A0A8T3DQ76</accession>
<evidence type="ECO:0008006" key="4">
    <source>
        <dbReference type="Google" id="ProtNLM"/>
    </source>
</evidence>
<dbReference type="InterPro" id="IPR009079">
    <property type="entry name" value="4_helix_cytokine-like_core"/>
</dbReference>
<protein>
    <recommendedName>
        <fullName evidence="4">Interleukin 4/13A</fullName>
    </recommendedName>
</protein>
<keyword evidence="3" id="KW-1185">Reference proteome</keyword>
<dbReference type="EMBL" id="JAERUA010000006">
    <property type="protein sequence ID" value="KAI1898370.1"/>
    <property type="molecule type" value="Genomic_DNA"/>
</dbReference>
<gene>
    <name evidence="2" type="ORF">AGOR_G00071620</name>
</gene>
<organism evidence="2 3">
    <name type="scientific">Albula goreensis</name>
    <dbReference type="NCBI Taxonomy" id="1534307"/>
    <lineage>
        <taxon>Eukaryota</taxon>
        <taxon>Metazoa</taxon>
        <taxon>Chordata</taxon>
        <taxon>Craniata</taxon>
        <taxon>Vertebrata</taxon>
        <taxon>Euteleostomi</taxon>
        <taxon>Actinopterygii</taxon>
        <taxon>Neopterygii</taxon>
        <taxon>Teleostei</taxon>
        <taxon>Albuliformes</taxon>
        <taxon>Albulidae</taxon>
        <taxon>Albula</taxon>
    </lineage>
</organism>
<sequence>MKIVLLMSLMLFVSGRAIFSKRQIQLKEIITELNKTKTFPRNITHQQVPDVFNKDKCGLEDFCKAEKITSRFMKREEKISRLLRTYTEGVNCTINWETGNELEMRKLLKHVHDCAQKIYPQHH</sequence>
<reference evidence="2" key="1">
    <citation type="submission" date="2021-01" db="EMBL/GenBank/DDBJ databases">
        <authorList>
            <person name="Zahm M."/>
            <person name="Roques C."/>
            <person name="Cabau C."/>
            <person name="Klopp C."/>
            <person name="Donnadieu C."/>
            <person name="Jouanno E."/>
            <person name="Lampietro C."/>
            <person name="Louis A."/>
            <person name="Herpin A."/>
            <person name="Echchiki A."/>
            <person name="Berthelot C."/>
            <person name="Parey E."/>
            <person name="Roest-Crollius H."/>
            <person name="Braasch I."/>
            <person name="Postlethwait J."/>
            <person name="Bobe J."/>
            <person name="Montfort J."/>
            <person name="Bouchez O."/>
            <person name="Begum T."/>
            <person name="Mejri S."/>
            <person name="Adams A."/>
            <person name="Chen W.-J."/>
            <person name="Guiguen Y."/>
        </authorList>
    </citation>
    <scope>NUCLEOTIDE SEQUENCE</scope>
    <source>
        <tissue evidence="2">Blood</tissue>
    </source>
</reference>
<feature type="signal peptide" evidence="1">
    <location>
        <begin position="1"/>
        <end position="17"/>
    </location>
</feature>
<dbReference type="Proteomes" id="UP000829720">
    <property type="component" value="Unassembled WGS sequence"/>
</dbReference>
<name>A0A8T3DQ76_9TELE</name>
<evidence type="ECO:0000313" key="3">
    <source>
        <dbReference type="Proteomes" id="UP000829720"/>
    </source>
</evidence>
<dbReference type="SUPFAM" id="SSF47266">
    <property type="entry name" value="4-helical cytokines"/>
    <property type="match status" value="1"/>
</dbReference>
<keyword evidence="1" id="KW-0732">Signal</keyword>
<comment type="caution">
    <text evidence="2">The sequence shown here is derived from an EMBL/GenBank/DDBJ whole genome shotgun (WGS) entry which is preliminary data.</text>
</comment>
<dbReference type="Gene3D" id="1.20.1250.10">
    <property type="match status" value="1"/>
</dbReference>
<dbReference type="AlphaFoldDB" id="A0A8T3DQ76"/>